<keyword evidence="6" id="KW-0735">Signal-anchor</keyword>
<evidence type="ECO:0000259" key="11">
    <source>
        <dbReference type="Pfam" id="PF02434"/>
    </source>
</evidence>
<keyword evidence="5" id="KW-0812">Transmembrane</keyword>
<keyword evidence="7" id="KW-1133">Transmembrane helix</keyword>
<evidence type="ECO:0000313" key="13">
    <source>
        <dbReference type="Proteomes" id="UP000283509"/>
    </source>
</evidence>
<evidence type="ECO:0000256" key="5">
    <source>
        <dbReference type="ARBA" id="ARBA00022692"/>
    </source>
</evidence>
<evidence type="ECO:0000256" key="8">
    <source>
        <dbReference type="ARBA" id="ARBA00023136"/>
    </source>
</evidence>
<dbReference type="Proteomes" id="UP000283509">
    <property type="component" value="Unassembled WGS sequence"/>
</dbReference>
<evidence type="ECO:0000256" key="2">
    <source>
        <dbReference type="ARBA" id="ARBA00008661"/>
    </source>
</evidence>
<evidence type="ECO:0000256" key="7">
    <source>
        <dbReference type="ARBA" id="ARBA00022989"/>
    </source>
</evidence>
<keyword evidence="3" id="KW-0328">Glycosyltransferase</keyword>
<comment type="similarity">
    <text evidence="2">Belongs to the glycosyltransferase 31 family.</text>
</comment>
<keyword evidence="8" id="KW-0472">Membrane</keyword>
<evidence type="ECO:0000256" key="6">
    <source>
        <dbReference type="ARBA" id="ARBA00022968"/>
    </source>
</evidence>
<reference evidence="12 13" key="1">
    <citation type="submission" date="2018-04" db="EMBL/GenBank/DDBJ databases">
        <authorList>
            <person name="Zhang X."/>
            <person name="Yuan J."/>
            <person name="Li F."/>
            <person name="Xiang J."/>
        </authorList>
    </citation>
    <scope>NUCLEOTIDE SEQUENCE [LARGE SCALE GENOMIC DNA]</scope>
    <source>
        <tissue evidence="12">Muscle</tissue>
    </source>
</reference>
<organism evidence="12 13">
    <name type="scientific">Penaeus vannamei</name>
    <name type="common">Whiteleg shrimp</name>
    <name type="synonym">Litopenaeus vannamei</name>
    <dbReference type="NCBI Taxonomy" id="6689"/>
    <lineage>
        <taxon>Eukaryota</taxon>
        <taxon>Metazoa</taxon>
        <taxon>Ecdysozoa</taxon>
        <taxon>Arthropoda</taxon>
        <taxon>Crustacea</taxon>
        <taxon>Multicrustacea</taxon>
        <taxon>Malacostraca</taxon>
        <taxon>Eumalacostraca</taxon>
        <taxon>Eucarida</taxon>
        <taxon>Decapoda</taxon>
        <taxon>Dendrobranchiata</taxon>
        <taxon>Penaeoidea</taxon>
        <taxon>Penaeidae</taxon>
        <taxon>Penaeus</taxon>
    </lineage>
</organism>
<proteinExistence type="inferred from homology"/>
<feature type="domain" description="Fringe-like glycosyltransferase" evidence="11">
    <location>
        <begin position="180"/>
        <end position="383"/>
    </location>
</feature>
<feature type="region of interest" description="Disordered" evidence="10">
    <location>
        <begin position="398"/>
        <end position="419"/>
    </location>
</feature>
<accession>A0A3R7QNI0</accession>
<name>A0A3R7QNI0_PENVA</name>
<protein>
    <submittedName>
        <fullName evidence="12">Putative beta-1,3-glucosyltransferase isoform X1</fullName>
    </submittedName>
</protein>
<keyword evidence="4 12" id="KW-0808">Transferase</keyword>
<dbReference type="GO" id="GO:0016757">
    <property type="term" value="F:glycosyltransferase activity"/>
    <property type="evidence" value="ECO:0007669"/>
    <property type="project" value="UniProtKB-KW"/>
</dbReference>
<reference evidence="12 13" key="2">
    <citation type="submission" date="2019-01" db="EMBL/GenBank/DDBJ databases">
        <title>The decoding of complex shrimp genome reveals the adaptation for benthos swimmer, frequently molting mechanism and breeding impact on genome.</title>
        <authorList>
            <person name="Sun Y."/>
            <person name="Gao Y."/>
            <person name="Yu Y."/>
        </authorList>
    </citation>
    <scope>NUCLEOTIDE SEQUENCE [LARGE SCALE GENOMIC DNA]</scope>
    <source>
        <tissue evidence="12">Muscle</tissue>
    </source>
</reference>
<dbReference type="GO" id="GO:0012505">
    <property type="term" value="C:endomembrane system"/>
    <property type="evidence" value="ECO:0007669"/>
    <property type="project" value="UniProtKB-SubCell"/>
</dbReference>
<dbReference type="OrthoDB" id="421979at2759"/>
<dbReference type="PANTHER" id="PTHR10811">
    <property type="entry name" value="FRINGE-RELATED"/>
    <property type="match status" value="1"/>
</dbReference>
<feature type="domain" description="Fringe-like glycosyltransferase" evidence="11">
    <location>
        <begin position="34"/>
        <end position="114"/>
    </location>
</feature>
<evidence type="ECO:0000256" key="1">
    <source>
        <dbReference type="ARBA" id="ARBA00004606"/>
    </source>
</evidence>
<evidence type="ECO:0000313" key="12">
    <source>
        <dbReference type="EMBL" id="ROT84770.1"/>
    </source>
</evidence>
<dbReference type="AlphaFoldDB" id="A0A3R7QNI0"/>
<evidence type="ECO:0000256" key="9">
    <source>
        <dbReference type="ARBA" id="ARBA00037847"/>
    </source>
</evidence>
<comment type="caution">
    <text evidence="12">The sequence shown here is derived from an EMBL/GenBank/DDBJ whole genome shotgun (WGS) entry which is preliminary data.</text>
</comment>
<dbReference type="EMBL" id="QCYY01000501">
    <property type="protein sequence ID" value="ROT84770.1"/>
    <property type="molecule type" value="Genomic_DNA"/>
</dbReference>
<dbReference type="InterPro" id="IPR003378">
    <property type="entry name" value="Fringe-like_glycosylTrfase"/>
</dbReference>
<dbReference type="Gene3D" id="3.90.550.50">
    <property type="match status" value="2"/>
</dbReference>
<evidence type="ECO:0000256" key="10">
    <source>
        <dbReference type="SAM" id="MobiDB-lite"/>
    </source>
</evidence>
<dbReference type="GO" id="GO:0016020">
    <property type="term" value="C:membrane"/>
    <property type="evidence" value="ECO:0007669"/>
    <property type="project" value="UniProtKB-SubCell"/>
</dbReference>
<keyword evidence="13" id="KW-1185">Reference proteome</keyword>
<evidence type="ECO:0000256" key="4">
    <source>
        <dbReference type="ARBA" id="ARBA00022679"/>
    </source>
</evidence>
<dbReference type="STRING" id="6689.A0A3R7QNI0"/>
<comment type="subcellular location">
    <subcellularLocation>
        <location evidence="9">Endomembrane system</location>
        <topology evidence="9">Single-pass membrane protein</topology>
    </subcellularLocation>
    <subcellularLocation>
        <location evidence="1">Membrane</location>
        <topology evidence="1">Single-pass type II membrane protein</topology>
    </subcellularLocation>
</comment>
<dbReference type="Pfam" id="PF02434">
    <property type="entry name" value="Fringe"/>
    <property type="match status" value="2"/>
</dbReference>
<evidence type="ECO:0000256" key="3">
    <source>
        <dbReference type="ARBA" id="ARBA00022676"/>
    </source>
</evidence>
<dbReference type="FunFam" id="3.90.550.50:FF:000008">
    <property type="entry name" value="Beta-1,3-glucosyltransferase"/>
    <property type="match status" value="1"/>
</dbReference>
<gene>
    <name evidence="12" type="ORF">C7M84_022032</name>
</gene>
<sequence length="419" mass="47882">MPPQKGAVHVATDDWEDEAVWTYYPLLEELSRRHGKNSSWCVFLDETSLLNLRELLSALQKYPKDKQLFLGRAVWDRQDTIIHHFDSVDRKKPFLYPDTRAGMALSTPLIKRLTRRWLDATTRPKIDFTIDAQYEFARFVESAGIKLTNERTFCVEAETETCAVTFQPHKTCLLNQDGELKTEEIHVAVKTCSHFHDERLPVIKDTWLPDAPNHALYSDREDPEWGTVSVGVPNTERGHCGKTLAIIRHVDDLDTSMKWLAIVDDDTLISIPRLKSLLACYDSDEMIAIGERYGYMAVKRHGYDYVTGGGGMIFSRALVEELADPDVCSCPTIDTPDDMFLGVCLARLSVPVTHAEGFHQSRPMDYPPELLQPEPLISFHKHWMIDPRKIYAQWLDDNPKGMEGQQRREPSTAKGHSEL</sequence>